<dbReference type="InterPro" id="IPR051048">
    <property type="entry name" value="Peptidase_S8/S53_subtilisin"/>
</dbReference>
<dbReference type="OrthoDB" id="9798386at2"/>
<dbReference type="KEGG" id="agl:PYTT_2376"/>
<gene>
    <name evidence="9" type="ORF">PYTT_2376</name>
</gene>
<dbReference type="PANTHER" id="PTHR43399">
    <property type="entry name" value="SUBTILISIN-RELATED"/>
    <property type="match status" value="1"/>
</dbReference>
<evidence type="ECO:0000256" key="2">
    <source>
        <dbReference type="ARBA" id="ARBA00022670"/>
    </source>
</evidence>
<dbReference type="Gene3D" id="3.40.50.200">
    <property type="entry name" value="Peptidase S8/S53 domain"/>
    <property type="match status" value="1"/>
</dbReference>
<evidence type="ECO:0000256" key="1">
    <source>
        <dbReference type="ARBA" id="ARBA00011073"/>
    </source>
</evidence>
<organism evidence="9 10">
    <name type="scientific">Akkermansia glycaniphila</name>
    <dbReference type="NCBI Taxonomy" id="1679444"/>
    <lineage>
        <taxon>Bacteria</taxon>
        <taxon>Pseudomonadati</taxon>
        <taxon>Verrucomicrobiota</taxon>
        <taxon>Verrucomicrobiia</taxon>
        <taxon>Verrucomicrobiales</taxon>
        <taxon>Akkermansiaceae</taxon>
        <taxon>Akkermansia</taxon>
    </lineage>
</organism>
<evidence type="ECO:0000259" key="8">
    <source>
        <dbReference type="Pfam" id="PF00082"/>
    </source>
</evidence>
<comment type="similarity">
    <text evidence="1 5">Belongs to the peptidase S8 family.</text>
</comment>
<dbReference type="GO" id="GO:0004252">
    <property type="term" value="F:serine-type endopeptidase activity"/>
    <property type="evidence" value="ECO:0007669"/>
    <property type="project" value="InterPro"/>
</dbReference>
<dbReference type="GO" id="GO:0006508">
    <property type="term" value="P:proteolysis"/>
    <property type="evidence" value="ECO:0007669"/>
    <property type="project" value="UniProtKB-KW"/>
</dbReference>
<feature type="region of interest" description="Disordered" evidence="6">
    <location>
        <begin position="533"/>
        <end position="555"/>
    </location>
</feature>
<dbReference type="RefSeq" id="WP_067777624.1">
    <property type="nucleotide sequence ID" value="NZ_LIGX01000040.1"/>
</dbReference>
<keyword evidence="3" id="KW-0378">Hydrolase</keyword>
<evidence type="ECO:0000256" key="4">
    <source>
        <dbReference type="ARBA" id="ARBA00022825"/>
    </source>
</evidence>
<protein>
    <submittedName>
        <fullName evidence="9">Peptidase s8 subtilisin ser-active site</fullName>
    </submittedName>
</protein>
<dbReference type="PROSITE" id="PS00138">
    <property type="entry name" value="SUBTILASE_SER"/>
    <property type="match status" value="1"/>
</dbReference>
<dbReference type="PRINTS" id="PR00723">
    <property type="entry name" value="SUBTILISIN"/>
</dbReference>
<dbReference type="InterPro" id="IPR036852">
    <property type="entry name" value="Peptidase_S8/S53_dom_sf"/>
</dbReference>
<evidence type="ECO:0000256" key="5">
    <source>
        <dbReference type="PROSITE-ProRule" id="PRU01240"/>
    </source>
</evidence>
<feature type="chain" id="PRO_5014266411" evidence="7">
    <location>
        <begin position="25"/>
        <end position="555"/>
    </location>
</feature>
<evidence type="ECO:0000256" key="3">
    <source>
        <dbReference type="ARBA" id="ARBA00022801"/>
    </source>
</evidence>
<comment type="caution">
    <text evidence="5">Lacks conserved residue(s) required for the propagation of feature annotation.</text>
</comment>
<dbReference type="PANTHER" id="PTHR43399:SF4">
    <property type="entry name" value="CELL WALL-ASSOCIATED PROTEASE"/>
    <property type="match status" value="1"/>
</dbReference>
<evidence type="ECO:0000256" key="7">
    <source>
        <dbReference type="SAM" id="SignalP"/>
    </source>
</evidence>
<evidence type="ECO:0000256" key="6">
    <source>
        <dbReference type="SAM" id="MobiDB-lite"/>
    </source>
</evidence>
<evidence type="ECO:0000313" key="9">
    <source>
        <dbReference type="EMBL" id="SEH99267.1"/>
    </source>
</evidence>
<dbReference type="Pfam" id="PF00082">
    <property type="entry name" value="Peptidase_S8"/>
    <property type="match status" value="1"/>
</dbReference>
<proteinExistence type="inferred from homology"/>
<keyword evidence="10" id="KW-1185">Reference proteome</keyword>
<dbReference type="AlphaFoldDB" id="A0A1C7P9H0"/>
<keyword evidence="2" id="KW-0645">Protease</keyword>
<sequence length="555" mass="59563">MIRSFLFLRPFAVCSLAGMSLLHASLATDTPQPTIPVSAWTDYLEAAGRNDSRQRYSVNERIGADAFYKKGIRGEGVRVANIEPGTLWRGHAIFTGIPEDRLYYGVQATADYSDLHATGVCGAIAAGSADNPRAMGIAPKADLYSASFFKKPQNAAAPPFSHTSLLTTYRRFFGKADVINTSWGTVWPTPTVEFYSYLLDSFCRAHPETLFVAAAGNTGTFPNPAQRGKVSTIASGFNNIAVGAQGNAPAYDELCPNSCHLPVDFINPHTNKQEGKRAGVDITAPGEMIVVPTINPKDPKRNDLFFKASGTSVAAPIVAGGACLLISSARKNGFPAEATDARVLKAVLLNAADKPKGWDNGAHHAAYRDQADVWLTTQGLDYKFGAGFLNLAQALKQHGEAAPSKFWNLYSLKQGQSQTIPLGNIPSGSTVTATLAWFQDCAIKGFAQAPGDAELDRLLKDGKPSPVEKPEIDYRGMADFNLELCRIDPTAPGKPIPVAASATPNNTVEHIRFQIPQDGDYCLKITFDRMTYGAPPAQGEPSATAWSITPPPATR</sequence>
<dbReference type="PROSITE" id="PS51892">
    <property type="entry name" value="SUBTILASE"/>
    <property type="match status" value="1"/>
</dbReference>
<keyword evidence="7" id="KW-0732">Signal</keyword>
<dbReference type="InterPro" id="IPR023828">
    <property type="entry name" value="Peptidase_S8_Ser-AS"/>
</dbReference>
<dbReference type="Proteomes" id="UP000176204">
    <property type="component" value="Chromosome I"/>
</dbReference>
<accession>A0A1C7P9H0</accession>
<reference evidence="10" key="1">
    <citation type="submission" date="2016-09" db="EMBL/GenBank/DDBJ databases">
        <authorList>
            <person name="Koehorst J."/>
        </authorList>
    </citation>
    <scope>NUCLEOTIDE SEQUENCE [LARGE SCALE GENOMIC DNA]</scope>
</reference>
<keyword evidence="4" id="KW-0720">Serine protease</keyword>
<name>A0A1C7P9H0_9BACT</name>
<evidence type="ECO:0000313" key="10">
    <source>
        <dbReference type="Proteomes" id="UP000176204"/>
    </source>
</evidence>
<feature type="domain" description="Peptidase S8/S53" evidence="8">
    <location>
        <begin position="109"/>
        <end position="387"/>
    </location>
</feature>
<dbReference type="InterPro" id="IPR015500">
    <property type="entry name" value="Peptidase_S8_subtilisin-rel"/>
</dbReference>
<dbReference type="STRING" id="1679444.PYTT_2376"/>
<dbReference type="EMBL" id="LT629973">
    <property type="protein sequence ID" value="SEH99267.1"/>
    <property type="molecule type" value="Genomic_DNA"/>
</dbReference>
<feature type="signal peptide" evidence="7">
    <location>
        <begin position="1"/>
        <end position="24"/>
    </location>
</feature>
<dbReference type="SUPFAM" id="SSF52743">
    <property type="entry name" value="Subtilisin-like"/>
    <property type="match status" value="1"/>
</dbReference>
<dbReference type="InterPro" id="IPR000209">
    <property type="entry name" value="Peptidase_S8/S53_dom"/>
</dbReference>